<dbReference type="EMBL" id="WJHE01000365">
    <property type="protein sequence ID" value="MST32702.1"/>
    <property type="molecule type" value="Genomic_DNA"/>
</dbReference>
<dbReference type="Proteomes" id="UP000437736">
    <property type="component" value="Unassembled WGS sequence"/>
</dbReference>
<evidence type="ECO:0000259" key="2">
    <source>
        <dbReference type="SMART" id="SM00507"/>
    </source>
</evidence>
<comment type="caution">
    <text evidence="3">The sequence shown here is derived from an EMBL/GenBank/DDBJ whole genome shotgun (WGS) entry which is preliminary data.</text>
</comment>
<dbReference type="CDD" id="cd00085">
    <property type="entry name" value="HNHc"/>
    <property type="match status" value="1"/>
</dbReference>
<dbReference type="PANTHER" id="PTHR33877:SF1">
    <property type="entry name" value="TYPE IV METHYL-DIRECTED RESTRICTION ENZYME ECOKMCRA"/>
    <property type="match status" value="1"/>
</dbReference>
<reference evidence="3 4" key="1">
    <citation type="submission" date="2019-11" db="EMBL/GenBank/DDBJ databases">
        <title>Acidiferrimicrobium australis gen. nov., sp. nov., an acidophilic and obligately heterotrophic, member of the Actinobacteria that catalyses dissimilatory oxido- reduction of iron isolated from metal-rich acidic water in Chile.</title>
        <authorList>
            <person name="Gonzalez D."/>
            <person name="Huber K."/>
            <person name="Hedrich S."/>
            <person name="Rojas-Villalobos C."/>
            <person name="Quatrini R."/>
            <person name="Dinamarca M.A."/>
            <person name="Schwarz A."/>
            <person name="Canales C."/>
            <person name="Nancucheo I."/>
        </authorList>
    </citation>
    <scope>NUCLEOTIDE SEQUENCE [LARGE SCALE GENOMIC DNA]</scope>
    <source>
        <strain evidence="3 4">USS-CCA1</strain>
    </source>
</reference>
<feature type="region of interest" description="Disordered" evidence="1">
    <location>
        <begin position="177"/>
        <end position="198"/>
    </location>
</feature>
<protein>
    <recommendedName>
        <fullName evidence="2">HNH nuclease domain-containing protein</fullName>
    </recommendedName>
</protein>
<dbReference type="Pfam" id="PF01844">
    <property type="entry name" value="HNH"/>
    <property type="match status" value="1"/>
</dbReference>
<evidence type="ECO:0000313" key="3">
    <source>
        <dbReference type="EMBL" id="MST32702.1"/>
    </source>
</evidence>
<proteinExistence type="predicted"/>
<dbReference type="InterPro" id="IPR052892">
    <property type="entry name" value="NA-targeting_endonuclease"/>
</dbReference>
<dbReference type="InterPro" id="IPR002711">
    <property type="entry name" value="HNH"/>
</dbReference>
<sequence length="198" mass="21853">MLRQAHNVSLWWESRDGTATGSGAAIFRVGRKGYHHLANMTRAEWDAWAAQPEDEPVRLAKVGALGYWRYQGRWYVEDENLTGADLRSLIVTQDQLRKARLNRARTIAAMAESPAPIPVRGAIPDDLRLLVWTRDQGRCRRCGSTSELQLDHIIPWSRGGATTAENLEVLCGPCNRQKGASVASPSRASPSALPSSPP</sequence>
<dbReference type="PANTHER" id="PTHR33877">
    <property type="entry name" value="SLL1193 PROTEIN"/>
    <property type="match status" value="1"/>
</dbReference>
<name>A0ABW9QS86_9ACTN</name>
<evidence type="ECO:0000256" key="1">
    <source>
        <dbReference type="SAM" id="MobiDB-lite"/>
    </source>
</evidence>
<feature type="compositionally biased region" description="Low complexity" evidence="1">
    <location>
        <begin position="180"/>
        <end position="198"/>
    </location>
</feature>
<evidence type="ECO:0000313" key="4">
    <source>
        <dbReference type="Proteomes" id="UP000437736"/>
    </source>
</evidence>
<dbReference type="InterPro" id="IPR003615">
    <property type="entry name" value="HNH_nuc"/>
</dbReference>
<feature type="domain" description="HNH nuclease" evidence="2">
    <location>
        <begin position="126"/>
        <end position="176"/>
    </location>
</feature>
<accession>A0ABW9QS86</accession>
<keyword evidence="4" id="KW-1185">Reference proteome</keyword>
<gene>
    <name evidence="3" type="ORF">GHK86_08205</name>
</gene>
<dbReference type="SMART" id="SM00507">
    <property type="entry name" value="HNHc"/>
    <property type="match status" value="1"/>
</dbReference>
<dbReference type="Gene3D" id="1.10.30.50">
    <property type="match status" value="1"/>
</dbReference>
<organism evidence="3 4">
    <name type="scientific">Acidiferrimicrobium australe</name>
    <dbReference type="NCBI Taxonomy" id="2664430"/>
    <lineage>
        <taxon>Bacteria</taxon>
        <taxon>Bacillati</taxon>
        <taxon>Actinomycetota</taxon>
        <taxon>Acidimicrobiia</taxon>
        <taxon>Acidimicrobiales</taxon>
        <taxon>Acidimicrobiaceae</taxon>
        <taxon>Acidiferrimicrobium</taxon>
    </lineage>
</organism>